<feature type="chain" id="PRO_5045396501" description="Tetratricopeptide repeat protein" evidence="7">
    <location>
        <begin position="26"/>
        <end position="687"/>
    </location>
</feature>
<name>A0ABQ3KX29_9ALTE</name>
<dbReference type="Pfam" id="PF07719">
    <property type="entry name" value="TPR_2"/>
    <property type="match status" value="1"/>
</dbReference>
<protein>
    <recommendedName>
        <fullName evidence="10">Tetratricopeptide repeat protein</fullName>
    </recommendedName>
</protein>
<organism evidence="8 9">
    <name type="scientific">Alishewanella longhuensis</name>
    <dbReference type="NCBI Taxonomy" id="1091037"/>
    <lineage>
        <taxon>Bacteria</taxon>
        <taxon>Pseudomonadati</taxon>
        <taxon>Pseudomonadota</taxon>
        <taxon>Gammaproteobacteria</taxon>
        <taxon>Alteromonadales</taxon>
        <taxon>Alteromonadaceae</taxon>
        <taxon>Alishewanella</taxon>
    </lineage>
</organism>
<dbReference type="SMART" id="SM00028">
    <property type="entry name" value="TPR"/>
    <property type="match status" value="5"/>
</dbReference>
<dbReference type="InterPro" id="IPR019734">
    <property type="entry name" value="TPR_rpt"/>
</dbReference>
<dbReference type="PANTHER" id="PTHR46630:SF1">
    <property type="entry name" value="TETRATRICOPEPTIDE REPEAT PROTEIN 29"/>
    <property type="match status" value="1"/>
</dbReference>
<dbReference type="PROSITE" id="PS50005">
    <property type="entry name" value="TPR"/>
    <property type="match status" value="1"/>
</dbReference>
<reference evidence="9" key="1">
    <citation type="journal article" date="2019" name="Int. J. Syst. Evol. Microbiol.">
        <title>The Global Catalogue of Microorganisms (GCM) 10K type strain sequencing project: providing services to taxonomists for standard genome sequencing and annotation.</title>
        <authorList>
            <consortium name="The Broad Institute Genomics Platform"/>
            <consortium name="The Broad Institute Genome Sequencing Center for Infectious Disease"/>
            <person name="Wu L."/>
            <person name="Ma J."/>
        </authorList>
    </citation>
    <scope>NUCLEOTIDE SEQUENCE [LARGE SCALE GENOMIC DNA]</scope>
    <source>
        <strain evidence="9">CGMCC 1.7003</strain>
    </source>
</reference>
<evidence type="ECO:0000256" key="2">
    <source>
        <dbReference type="ARBA" id="ARBA00022490"/>
    </source>
</evidence>
<comment type="caution">
    <text evidence="8">The sequence shown here is derived from an EMBL/GenBank/DDBJ whole genome shotgun (WGS) entry which is preliminary data.</text>
</comment>
<dbReference type="SUPFAM" id="SSF48452">
    <property type="entry name" value="TPR-like"/>
    <property type="match status" value="2"/>
</dbReference>
<sequence length="687" mass="77175">MRFLSLCLFSSFQLAILFCSMPLSAASTLSARLLEAASNTSSAEQIVNELQGRAQSELTVEDYLVMAEGYQTLGNREAALDAVQKAEVNANTPYMLALSLYSKAQIYGIFYQNAEMAIQQLIQAEQQLSSLNEPTARILLNDVLNSFASAYNLQGDLKTAQLYAQRSLALAKEINSDSRELNALILNGRIALQNNQYQLAFAYLQQGLTLATRLKDEEQLASIHFRFGMAHRKLDQHLDALEHFSAAAERYLQLDRMTNYSAVLVYMAESYLEEPRQIDKADTLLQQALSIAEKQQNMSRTATAYYSLGRVAMLRKEYSESEEYYQKALQHFRQINSRGMVIETSLALVQLMIEQQRYSEASAIKRELTDDIDSAATFLQLRYFTSAARLAAAAADWQTAYELQEKVTELNRQELAGQIQHNMLELKAGLNQVSDAEQQDSFAVELQQALATAESRQVMLQAVLVLMIFITFIFWQLYRHKPSSALATPAPETAPRQWSQFQEKAKAVAVQQPVTLLVILPRFRAALQRQFGRRIVAELLQGIEQELNSSAVKASYSGTEMLWLAVSAETAEEPKLCLQAAISSFQQKLTALGVEPAILAVELPLKELLGNTWHKDDLNALTEAIWFGWALAEAQPTTEPLWQLTFSALHPRPCEWQVEDLRSDMLNACRLGELVLYLNDQALEVAS</sequence>
<dbReference type="EMBL" id="BNAO01000001">
    <property type="protein sequence ID" value="GHG61279.1"/>
    <property type="molecule type" value="Genomic_DNA"/>
</dbReference>
<dbReference type="InterPro" id="IPR013105">
    <property type="entry name" value="TPR_2"/>
</dbReference>
<dbReference type="Proteomes" id="UP000659697">
    <property type="component" value="Unassembled WGS sequence"/>
</dbReference>
<dbReference type="PANTHER" id="PTHR46630">
    <property type="entry name" value="TETRATRICOPEPTIDE REPEAT PROTEIN 29"/>
    <property type="match status" value="1"/>
</dbReference>
<accession>A0ABQ3KX29</accession>
<gene>
    <name evidence="8" type="ORF">GCM10010919_05530</name>
</gene>
<keyword evidence="3" id="KW-0677">Repeat</keyword>
<keyword evidence="9" id="KW-1185">Reference proteome</keyword>
<evidence type="ECO:0000256" key="6">
    <source>
        <dbReference type="PROSITE-ProRule" id="PRU00339"/>
    </source>
</evidence>
<evidence type="ECO:0000256" key="7">
    <source>
        <dbReference type="SAM" id="SignalP"/>
    </source>
</evidence>
<dbReference type="Gene3D" id="1.25.40.10">
    <property type="entry name" value="Tetratricopeptide repeat domain"/>
    <property type="match status" value="2"/>
</dbReference>
<dbReference type="InterPro" id="IPR051476">
    <property type="entry name" value="Bac_ResReg_Asp_Phosphatase"/>
</dbReference>
<feature type="repeat" description="TPR" evidence="6">
    <location>
        <begin position="302"/>
        <end position="335"/>
    </location>
</feature>
<feature type="signal peptide" evidence="7">
    <location>
        <begin position="1"/>
        <end position="25"/>
    </location>
</feature>
<keyword evidence="4 6" id="KW-0802">TPR repeat</keyword>
<evidence type="ECO:0000256" key="1">
    <source>
        <dbReference type="ARBA" id="ARBA00004496"/>
    </source>
</evidence>
<evidence type="ECO:0000313" key="8">
    <source>
        <dbReference type="EMBL" id="GHG61279.1"/>
    </source>
</evidence>
<evidence type="ECO:0000256" key="5">
    <source>
        <dbReference type="ARBA" id="ARBA00038253"/>
    </source>
</evidence>
<keyword evidence="7" id="KW-0732">Signal</keyword>
<comment type="similarity">
    <text evidence="5">Belongs to the Rap family.</text>
</comment>
<evidence type="ECO:0008006" key="10">
    <source>
        <dbReference type="Google" id="ProtNLM"/>
    </source>
</evidence>
<comment type="subcellular location">
    <subcellularLocation>
        <location evidence="1">Cytoplasm</location>
    </subcellularLocation>
</comment>
<evidence type="ECO:0000313" key="9">
    <source>
        <dbReference type="Proteomes" id="UP000659697"/>
    </source>
</evidence>
<dbReference type="RefSeq" id="WP_229833404.1">
    <property type="nucleotide sequence ID" value="NZ_BNAO01000001.1"/>
</dbReference>
<evidence type="ECO:0000256" key="3">
    <source>
        <dbReference type="ARBA" id="ARBA00022737"/>
    </source>
</evidence>
<keyword evidence="2" id="KW-0963">Cytoplasm</keyword>
<proteinExistence type="inferred from homology"/>
<evidence type="ECO:0000256" key="4">
    <source>
        <dbReference type="ARBA" id="ARBA00022803"/>
    </source>
</evidence>
<dbReference type="InterPro" id="IPR011990">
    <property type="entry name" value="TPR-like_helical_dom_sf"/>
</dbReference>